<dbReference type="PANTHER" id="PTHR36435">
    <property type="entry name" value="SLR1288 PROTEIN"/>
    <property type="match status" value="1"/>
</dbReference>
<proteinExistence type="predicted"/>
<dbReference type="PANTHER" id="PTHR36435:SF1">
    <property type="entry name" value="CAAX AMINO TERMINAL PROTEASE FAMILY PROTEIN"/>
    <property type="match status" value="1"/>
</dbReference>
<feature type="transmembrane region" description="Helical" evidence="2">
    <location>
        <begin position="209"/>
        <end position="231"/>
    </location>
</feature>
<gene>
    <name evidence="4" type="ORF">SAMN05216207_101752</name>
</gene>
<dbReference type="Pfam" id="PF02517">
    <property type="entry name" value="Rce1-like"/>
    <property type="match status" value="1"/>
</dbReference>
<evidence type="ECO:0000259" key="3">
    <source>
        <dbReference type="Pfam" id="PF02517"/>
    </source>
</evidence>
<feature type="transmembrane region" description="Helical" evidence="2">
    <location>
        <begin position="163"/>
        <end position="186"/>
    </location>
</feature>
<name>A0A1I5AA07_PSUAM</name>
<evidence type="ECO:0000313" key="4">
    <source>
        <dbReference type="EMBL" id="SFN59178.1"/>
    </source>
</evidence>
<dbReference type="AlphaFoldDB" id="A0A1I5AA07"/>
<dbReference type="InterPro" id="IPR052710">
    <property type="entry name" value="CAAX_protease"/>
</dbReference>
<feature type="region of interest" description="Disordered" evidence="1">
    <location>
        <begin position="1"/>
        <end position="87"/>
    </location>
</feature>
<evidence type="ECO:0000256" key="2">
    <source>
        <dbReference type="SAM" id="Phobius"/>
    </source>
</evidence>
<feature type="compositionally biased region" description="Low complexity" evidence="1">
    <location>
        <begin position="12"/>
        <end position="21"/>
    </location>
</feature>
<evidence type="ECO:0000256" key="1">
    <source>
        <dbReference type="SAM" id="MobiDB-lite"/>
    </source>
</evidence>
<feature type="compositionally biased region" description="Low complexity" evidence="1">
    <location>
        <begin position="29"/>
        <end position="74"/>
    </location>
</feature>
<dbReference type="GO" id="GO:0080120">
    <property type="term" value="P:CAAX-box protein maturation"/>
    <property type="evidence" value="ECO:0007669"/>
    <property type="project" value="UniProtKB-ARBA"/>
</dbReference>
<feature type="transmembrane region" description="Helical" evidence="2">
    <location>
        <begin position="285"/>
        <end position="307"/>
    </location>
</feature>
<accession>A0A1I5AA07</accession>
<sequence length="311" mass="31066">MTGNRTRMPAETGSTGPAGAASTGGGVPDSSTSDAGTSDSGAPDAGTPDTDTAAAPHAGTAAAPAGGTTARGVVPPAPPPGTGRPGRPSVGWTELLAAVPIYLVLTAAAGFTLVLVAEMESLESAAVPLLALTGAATLATAFAVLALRVRWPAAIGLRRAAPRWLLLGVAAGLVTRVLAIGVGWSYQQLTGDLSNPQAFLGDALAGDDALTLAGIMLTGALLVPFAEELLFRGIGYGALRRYGVWVAVPASAALFAIAHGVNVILVIAFVLGIVCALLYERSRSVWPAVVTHVVFNASGFLIASLFLGGPA</sequence>
<feature type="transmembrane region" description="Helical" evidence="2">
    <location>
        <begin position="252"/>
        <end position="279"/>
    </location>
</feature>
<organism evidence="4 5">
    <name type="scientific">Pseudonocardia ammonioxydans</name>
    <dbReference type="NCBI Taxonomy" id="260086"/>
    <lineage>
        <taxon>Bacteria</taxon>
        <taxon>Bacillati</taxon>
        <taxon>Actinomycetota</taxon>
        <taxon>Actinomycetes</taxon>
        <taxon>Pseudonocardiales</taxon>
        <taxon>Pseudonocardiaceae</taxon>
        <taxon>Pseudonocardia</taxon>
    </lineage>
</organism>
<protein>
    <recommendedName>
        <fullName evidence="3">CAAX prenyl protease 2/Lysostaphin resistance protein A-like domain-containing protein</fullName>
    </recommendedName>
</protein>
<keyword evidence="2" id="KW-1133">Transmembrane helix</keyword>
<dbReference type="InterPro" id="IPR003675">
    <property type="entry name" value="Rce1/LyrA-like_dom"/>
</dbReference>
<evidence type="ECO:0000313" key="5">
    <source>
        <dbReference type="Proteomes" id="UP000199614"/>
    </source>
</evidence>
<feature type="transmembrane region" description="Helical" evidence="2">
    <location>
        <begin position="129"/>
        <end position="151"/>
    </location>
</feature>
<reference evidence="4 5" key="1">
    <citation type="submission" date="2016-10" db="EMBL/GenBank/DDBJ databases">
        <authorList>
            <person name="de Groot N.N."/>
        </authorList>
    </citation>
    <scope>NUCLEOTIDE SEQUENCE [LARGE SCALE GENOMIC DNA]</scope>
    <source>
        <strain evidence="4 5">CGMCC 4.1877</strain>
    </source>
</reference>
<feature type="transmembrane region" description="Helical" evidence="2">
    <location>
        <begin position="95"/>
        <end position="117"/>
    </location>
</feature>
<keyword evidence="5" id="KW-1185">Reference proteome</keyword>
<keyword evidence="2" id="KW-0472">Membrane</keyword>
<dbReference type="Proteomes" id="UP000199614">
    <property type="component" value="Unassembled WGS sequence"/>
</dbReference>
<keyword evidence="2" id="KW-0812">Transmembrane</keyword>
<dbReference type="STRING" id="260086.SAMN05216207_101752"/>
<feature type="domain" description="CAAX prenyl protease 2/Lysostaphin resistance protein A-like" evidence="3">
    <location>
        <begin position="213"/>
        <end position="297"/>
    </location>
</feature>
<dbReference type="EMBL" id="FOUY01000017">
    <property type="protein sequence ID" value="SFN59178.1"/>
    <property type="molecule type" value="Genomic_DNA"/>
</dbReference>
<dbReference type="GO" id="GO:0004175">
    <property type="term" value="F:endopeptidase activity"/>
    <property type="evidence" value="ECO:0007669"/>
    <property type="project" value="UniProtKB-ARBA"/>
</dbReference>
<dbReference type="OrthoDB" id="3693644at2"/>